<feature type="binding site" evidence="3">
    <location>
        <position position="105"/>
    </location>
    <ligand>
        <name>substrate</name>
    </ligand>
</feature>
<gene>
    <name evidence="5" type="ORF">GCM10010136_29820</name>
</gene>
<feature type="domain" description="SMP-30/Gluconolactonase/LRE-like region" evidence="4">
    <location>
        <begin position="19"/>
        <end position="261"/>
    </location>
</feature>
<accession>A0A8J3GHZ3</accession>
<evidence type="ECO:0000313" key="6">
    <source>
        <dbReference type="Proteomes" id="UP000641137"/>
    </source>
</evidence>
<dbReference type="PANTHER" id="PTHR10907:SF47">
    <property type="entry name" value="REGUCALCIN"/>
    <property type="match status" value="1"/>
</dbReference>
<dbReference type="Pfam" id="PF08450">
    <property type="entry name" value="SGL"/>
    <property type="match status" value="1"/>
</dbReference>
<reference evidence="5" key="1">
    <citation type="journal article" date="2014" name="Int. J. Syst. Evol. Microbiol.">
        <title>Complete genome sequence of Corynebacterium casei LMG S-19264T (=DSM 44701T), isolated from a smear-ripened cheese.</title>
        <authorList>
            <consortium name="US DOE Joint Genome Institute (JGI-PGF)"/>
            <person name="Walter F."/>
            <person name="Albersmeier A."/>
            <person name="Kalinowski J."/>
            <person name="Ruckert C."/>
        </authorList>
    </citation>
    <scope>NUCLEOTIDE SEQUENCE</scope>
    <source>
        <strain evidence="5">KCTC 42097</strain>
    </source>
</reference>
<comment type="similarity">
    <text evidence="1">Belongs to the SMP-30/CGR1 family.</text>
</comment>
<organism evidence="5 6">
    <name type="scientific">Limoniibacter endophyticus</name>
    <dbReference type="NCBI Taxonomy" id="1565040"/>
    <lineage>
        <taxon>Bacteria</taxon>
        <taxon>Pseudomonadati</taxon>
        <taxon>Pseudomonadota</taxon>
        <taxon>Alphaproteobacteria</taxon>
        <taxon>Hyphomicrobiales</taxon>
        <taxon>Bartonellaceae</taxon>
        <taxon>Limoniibacter</taxon>
    </lineage>
</organism>
<feature type="binding site" evidence="3">
    <location>
        <position position="20"/>
    </location>
    <ligand>
        <name>a divalent metal cation</name>
        <dbReference type="ChEBI" id="CHEBI:60240"/>
    </ligand>
</feature>
<evidence type="ECO:0000313" key="5">
    <source>
        <dbReference type="EMBL" id="GHC78130.1"/>
    </source>
</evidence>
<comment type="caution">
    <text evidence="5">The sequence shown here is derived from an EMBL/GenBank/DDBJ whole genome shotgun (WGS) entry which is preliminary data.</text>
</comment>
<sequence>MPVKIGDFEIAAQTLDIIGEVPLWDHRIQRLSWIDIFKPALHRLDPVSGEVESFTPPEKLGAYALTKGDDVLTGGRGGIGRWIPRTGEFLRLAEPETDMPDNILNDGRTDPRGRFLIGSMNKRLSGATGKLWRIDPDERVVLLQDEDIWLPNSICWSPDGSTFYMGDSHSNTIFAYDYDLTEGAISNRRVFAETADLPGDVDGSSVDAEGYVWNARFGGGCIVRFAPDGSVDQIIETPVSRPAHLAFGGPDLKTIYLTTATFRLSPEELAKEPWAGAVLRCECGVSGLKETIWG</sequence>
<feature type="binding site" evidence="3">
    <location>
        <position position="202"/>
    </location>
    <ligand>
        <name>a divalent metal cation</name>
        <dbReference type="ChEBI" id="CHEBI:60240"/>
    </ligand>
</feature>
<feature type="active site" description="Proton donor/acceptor" evidence="2">
    <location>
        <position position="202"/>
    </location>
</feature>
<name>A0A8J3GHZ3_9HYPH</name>
<evidence type="ECO:0000256" key="1">
    <source>
        <dbReference type="ARBA" id="ARBA00008853"/>
    </source>
</evidence>
<dbReference type="GO" id="GO:0005509">
    <property type="term" value="F:calcium ion binding"/>
    <property type="evidence" value="ECO:0007669"/>
    <property type="project" value="TreeGrafter"/>
</dbReference>
<dbReference type="InterPro" id="IPR011042">
    <property type="entry name" value="6-blade_b-propeller_TolB-like"/>
</dbReference>
<keyword evidence="6" id="KW-1185">Reference proteome</keyword>
<keyword evidence="3" id="KW-0862">Zinc</keyword>
<dbReference type="GO" id="GO:0004341">
    <property type="term" value="F:gluconolactonase activity"/>
    <property type="evidence" value="ECO:0007669"/>
    <property type="project" value="TreeGrafter"/>
</dbReference>
<evidence type="ECO:0000256" key="3">
    <source>
        <dbReference type="PIRSR" id="PIRSR605511-2"/>
    </source>
</evidence>
<dbReference type="PANTHER" id="PTHR10907">
    <property type="entry name" value="REGUCALCIN"/>
    <property type="match status" value="1"/>
</dbReference>
<reference evidence="5" key="2">
    <citation type="submission" date="2020-09" db="EMBL/GenBank/DDBJ databases">
        <authorList>
            <person name="Sun Q."/>
            <person name="Kim S."/>
        </authorList>
    </citation>
    <scope>NUCLEOTIDE SEQUENCE</scope>
    <source>
        <strain evidence="5">KCTC 42097</strain>
    </source>
</reference>
<evidence type="ECO:0000259" key="4">
    <source>
        <dbReference type="Pfam" id="PF08450"/>
    </source>
</evidence>
<dbReference type="AlphaFoldDB" id="A0A8J3GHZ3"/>
<comment type="cofactor">
    <cofactor evidence="3">
        <name>Zn(2+)</name>
        <dbReference type="ChEBI" id="CHEBI:29105"/>
    </cofactor>
    <text evidence="3">Binds 1 divalent metal cation per subunit.</text>
</comment>
<dbReference type="InterPro" id="IPR005511">
    <property type="entry name" value="SMP-30"/>
</dbReference>
<dbReference type="RefSeq" id="WP_189491864.1">
    <property type="nucleotide sequence ID" value="NZ_BMZO01000010.1"/>
</dbReference>
<evidence type="ECO:0000256" key="2">
    <source>
        <dbReference type="PIRSR" id="PIRSR605511-1"/>
    </source>
</evidence>
<dbReference type="Proteomes" id="UP000641137">
    <property type="component" value="Unassembled WGS sequence"/>
</dbReference>
<dbReference type="GO" id="GO:0019853">
    <property type="term" value="P:L-ascorbic acid biosynthetic process"/>
    <property type="evidence" value="ECO:0007669"/>
    <property type="project" value="TreeGrafter"/>
</dbReference>
<feature type="binding site" evidence="3">
    <location>
        <position position="152"/>
    </location>
    <ligand>
        <name>a divalent metal cation</name>
        <dbReference type="ChEBI" id="CHEBI:60240"/>
    </ligand>
</feature>
<dbReference type="PRINTS" id="PR01790">
    <property type="entry name" value="SMP30FAMILY"/>
</dbReference>
<keyword evidence="3" id="KW-0479">Metal-binding</keyword>
<dbReference type="SUPFAM" id="SSF63829">
    <property type="entry name" value="Calcium-dependent phosphotriesterase"/>
    <property type="match status" value="1"/>
</dbReference>
<proteinExistence type="inferred from homology"/>
<dbReference type="Gene3D" id="2.120.10.30">
    <property type="entry name" value="TolB, C-terminal domain"/>
    <property type="match status" value="1"/>
</dbReference>
<dbReference type="InterPro" id="IPR013658">
    <property type="entry name" value="SGL"/>
</dbReference>
<protein>
    <recommendedName>
        <fullName evidence="4">SMP-30/Gluconolactonase/LRE-like region domain-containing protein</fullName>
    </recommendedName>
</protein>
<dbReference type="EMBL" id="BMZO01000010">
    <property type="protein sequence ID" value="GHC78130.1"/>
    <property type="molecule type" value="Genomic_DNA"/>
</dbReference>